<feature type="compositionally biased region" description="Polar residues" evidence="1">
    <location>
        <begin position="201"/>
        <end position="220"/>
    </location>
</feature>
<dbReference type="InterPro" id="IPR057670">
    <property type="entry name" value="SH3_retrovirus"/>
</dbReference>
<evidence type="ECO:0000256" key="1">
    <source>
        <dbReference type="SAM" id="MobiDB-lite"/>
    </source>
</evidence>
<evidence type="ECO:0000259" key="3">
    <source>
        <dbReference type="Pfam" id="PF25597"/>
    </source>
</evidence>
<gene>
    <name evidence="4" type="ORF">Tco_1055253</name>
</gene>
<evidence type="ECO:0000313" key="5">
    <source>
        <dbReference type="Proteomes" id="UP001151760"/>
    </source>
</evidence>
<sequence>MTGQRDKLINFVSKFIGTFRFGNDHFATFMGYRDLQIGNILISRVYYVEGLGHNLFSIGQFYDSYLEVAFRIYTCFVRNLEGVDLLSGSYGSNLYTISLEDMIKSSPISNDGEDLGKLKLKADIGIFIGYSPAKKAYQIYNMRTQPVKERIHIQFDELTQMASEQFNLGPSPQLLTFKQISSGLMPNHAPTTSNIAGITSSTTINQDAPSPSTTPNTKASKTPILDTNVEVPNQENKDAEFDSDTFTNHFALPESSYAESSINTVKLDDYGGVLKNKSRLVEKVYHQEEGIDFEESFAPVARIEAIGIFIAYAAHKNMTIYQMDDPRAWYDLLSKFLLSQSFVTGAVDLTLFTRKEDKDILLSQRHLINQSKYAIEMLKKYGLESSDVVETLMVKCSKLDKDPQGTPVDPTRYRSMVGSLMYLTTSRPDLVFVVCMCARYQEKPTKKHLTTVKQVFWYLKGTINMGLWYLKDTECELTPFADAD</sequence>
<feature type="region of interest" description="Disordered" evidence="1">
    <location>
        <begin position="201"/>
        <end position="221"/>
    </location>
</feature>
<feature type="domain" description="Retroviral polymerase SH3-like" evidence="3">
    <location>
        <begin position="114"/>
        <end position="159"/>
    </location>
</feature>
<comment type="caution">
    <text evidence="4">The sequence shown here is derived from an EMBL/GenBank/DDBJ whole genome shotgun (WGS) entry which is preliminary data.</text>
</comment>
<feature type="domain" description="Reverse transcriptase Ty1/copia-type" evidence="2">
    <location>
        <begin position="264"/>
        <end position="324"/>
    </location>
</feature>
<reference evidence="4" key="2">
    <citation type="submission" date="2022-01" db="EMBL/GenBank/DDBJ databases">
        <authorList>
            <person name="Yamashiro T."/>
            <person name="Shiraishi A."/>
            <person name="Satake H."/>
            <person name="Nakayama K."/>
        </authorList>
    </citation>
    <scope>NUCLEOTIDE SEQUENCE</scope>
</reference>
<evidence type="ECO:0000259" key="2">
    <source>
        <dbReference type="Pfam" id="PF07727"/>
    </source>
</evidence>
<dbReference type="Proteomes" id="UP001151760">
    <property type="component" value="Unassembled WGS sequence"/>
</dbReference>
<accession>A0ABQ5GZ43</accession>
<name>A0ABQ5GZ43_9ASTR</name>
<dbReference type="PANTHER" id="PTHR11439:SF483">
    <property type="entry name" value="PEPTIDE SYNTHASE GLIP-LIKE, PUTATIVE (AFU_ORTHOLOGUE AFUA_3G12920)-RELATED"/>
    <property type="match status" value="1"/>
</dbReference>
<dbReference type="EMBL" id="BQNB010019034">
    <property type="protein sequence ID" value="GJT80911.1"/>
    <property type="molecule type" value="Genomic_DNA"/>
</dbReference>
<keyword evidence="5" id="KW-1185">Reference proteome</keyword>
<dbReference type="Pfam" id="PF07727">
    <property type="entry name" value="RVT_2"/>
    <property type="match status" value="1"/>
</dbReference>
<dbReference type="InterPro" id="IPR013103">
    <property type="entry name" value="RVT_2"/>
</dbReference>
<proteinExistence type="predicted"/>
<dbReference type="Pfam" id="PF25597">
    <property type="entry name" value="SH3_retrovirus"/>
    <property type="match status" value="1"/>
</dbReference>
<dbReference type="PANTHER" id="PTHR11439">
    <property type="entry name" value="GAG-POL-RELATED RETROTRANSPOSON"/>
    <property type="match status" value="1"/>
</dbReference>
<protein>
    <submittedName>
        <fullName evidence="4">Retrovirus-related pol polyprotein from transposon TNT 1-94</fullName>
    </submittedName>
</protein>
<evidence type="ECO:0000313" key="4">
    <source>
        <dbReference type="EMBL" id="GJT80911.1"/>
    </source>
</evidence>
<reference evidence="4" key="1">
    <citation type="journal article" date="2022" name="Int. J. Mol. Sci.">
        <title>Draft Genome of Tanacetum Coccineum: Genomic Comparison of Closely Related Tanacetum-Family Plants.</title>
        <authorList>
            <person name="Yamashiro T."/>
            <person name="Shiraishi A."/>
            <person name="Nakayama K."/>
            <person name="Satake H."/>
        </authorList>
    </citation>
    <scope>NUCLEOTIDE SEQUENCE</scope>
</reference>
<organism evidence="4 5">
    <name type="scientific">Tanacetum coccineum</name>
    <dbReference type="NCBI Taxonomy" id="301880"/>
    <lineage>
        <taxon>Eukaryota</taxon>
        <taxon>Viridiplantae</taxon>
        <taxon>Streptophyta</taxon>
        <taxon>Embryophyta</taxon>
        <taxon>Tracheophyta</taxon>
        <taxon>Spermatophyta</taxon>
        <taxon>Magnoliopsida</taxon>
        <taxon>eudicotyledons</taxon>
        <taxon>Gunneridae</taxon>
        <taxon>Pentapetalae</taxon>
        <taxon>asterids</taxon>
        <taxon>campanulids</taxon>
        <taxon>Asterales</taxon>
        <taxon>Asteraceae</taxon>
        <taxon>Asteroideae</taxon>
        <taxon>Anthemideae</taxon>
        <taxon>Anthemidinae</taxon>
        <taxon>Tanacetum</taxon>
    </lineage>
</organism>